<evidence type="ECO:0000259" key="1">
    <source>
        <dbReference type="Pfam" id="PF00293"/>
    </source>
</evidence>
<proteinExistence type="predicted"/>
<dbReference type="InterPro" id="IPR036388">
    <property type="entry name" value="WH-like_DNA-bd_sf"/>
</dbReference>
<gene>
    <name evidence="3" type="ORF">KB1_13490</name>
</gene>
<dbReference type="SUPFAM" id="SSF46785">
    <property type="entry name" value="Winged helix' DNA-binding domain"/>
    <property type="match status" value="1"/>
</dbReference>
<protein>
    <submittedName>
        <fullName evidence="3">NUDIX domain-containing protein</fullName>
    </submittedName>
</protein>
<dbReference type="Gene3D" id="3.90.79.10">
    <property type="entry name" value="Nucleoside Triphosphate Pyrophosphohydrolase"/>
    <property type="match status" value="1"/>
</dbReference>
<dbReference type="SUPFAM" id="SSF55811">
    <property type="entry name" value="Nudix"/>
    <property type="match status" value="1"/>
</dbReference>
<dbReference type="Pfam" id="PF21906">
    <property type="entry name" value="WHD_NrtR"/>
    <property type="match status" value="1"/>
</dbReference>
<sequence length="237" mass="26558">MPRTIYRDQRGVAKFRHEVLAVVMKVSQEDLEVLVKDRSREPFTGMPALPGGPLEVDETMEQAVKRYLGGLLDVSLLGHQEQLSTRSELGRDPFERTIATTYLSLVVPDTEAHGDARWLPVRESMPMAFDHAQAVAEAVVRLRGKISYTNIAYSLAPAEFTLAQLRDIYRACLGHEVDVTNLSRVLRRRGQIVKTGHREESGERGGRPPATWTFTRSDYEVTDPFAVLKPGTRGRAS</sequence>
<dbReference type="RefSeq" id="WP_002546784.1">
    <property type="nucleotide sequence ID" value="NZ_AP024747.1"/>
</dbReference>
<dbReference type="InterPro" id="IPR000086">
    <property type="entry name" value="NUDIX_hydrolase_dom"/>
</dbReference>
<evidence type="ECO:0000259" key="2">
    <source>
        <dbReference type="Pfam" id="PF21906"/>
    </source>
</evidence>
<name>A0AAD1NW40_9ACTN</name>
<dbReference type="Pfam" id="PF00293">
    <property type="entry name" value="NUDIX"/>
    <property type="match status" value="1"/>
</dbReference>
<reference evidence="3" key="1">
    <citation type="submission" date="2021-06" db="EMBL/GenBank/DDBJ databases">
        <title>Genome sequence of Cutibacterium modestum strain KB17-24694.</title>
        <authorList>
            <person name="Dekio I."/>
            <person name="Asahina A."/>
            <person name="Nishida M."/>
        </authorList>
    </citation>
    <scope>NUCLEOTIDE SEQUENCE</scope>
    <source>
        <strain evidence="3">KB17-24694</strain>
    </source>
</reference>
<feature type="domain" description="Nudix hydrolase" evidence="1">
    <location>
        <begin position="21"/>
        <end position="133"/>
    </location>
</feature>
<organism evidence="3 4">
    <name type="scientific">Cutibacterium modestum</name>
    <dbReference type="NCBI Taxonomy" id="2559073"/>
    <lineage>
        <taxon>Bacteria</taxon>
        <taxon>Bacillati</taxon>
        <taxon>Actinomycetota</taxon>
        <taxon>Actinomycetes</taxon>
        <taxon>Propionibacteriales</taxon>
        <taxon>Propionibacteriaceae</taxon>
        <taxon>Cutibacterium</taxon>
    </lineage>
</organism>
<dbReference type="EMBL" id="AP024747">
    <property type="protein sequence ID" value="BCY25359.1"/>
    <property type="molecule type" value="Genomic_DNA"/>
</dbReference>
<evidence type="ECO:0000313" key="4">
    <source>
        <dbReference type="Proteomes" id="UP000825072"/>
    </source>
</evidence>
<dbReference type="AlphaFoldDB" id="A0AAD1NW40"/>
<feature type="domain" description="NrtR DNA-binding winged helix" evidence="2">
    <location>
        <begin position="153"/>
        <end position="214"/>
    </location>
</feature>
<evidence type="ECO:0000313" key="3">
    <source>
        <dbReference type="EMBL" id="BCY25359.1"/>
    </source>
</evidence>
<dbReference type="GeneID" id="92880591"/>
<accession>A0AAD1NW40</accession>
<dbReference type="InterPro" id="IPR015797">
    <property type="entry name" value="NUDIX_hydrolase-like_dom_sf"/>
</dbReference>
<dbReference type="PANTHER" id="PTHR43736">
    <property type="entry name" value="ADP-RIBOSE PYROPHOSPHATASE"/>
    <property type="match status" value="1"/>
</dbReference>
<dbReference type="InterPro" id="IPR054105">
    <property type="entry name" value="WHD_NrtR"/>
</dbReference>
<dbReference type="InterPro" id="IPR036390">
    <property type="entry name" value="WH_DNA-bd_sf"/>
</dbReference>
<dbReference type="CDD" id="cd18873">
    <property type="entry name" value="NUDIX_NadM_like"/>
    <property type="match status" value="1"/>
</dbReference>
<dbReference type="Proteomes" id="UP000825072">
    <property type="component" value="Chromosome 1"/>
</dbReference>
<dbReference type="Gene3D" id="1.10.10.10">
    <property type="entry name" value="Winged helix-like DNA-binding domain superfamily/Winged helix DNA-binding domain"/>
    <property type="match status" value="1"/>
</dbReference>
<dbReference type="PANTHER" id="PTHR43736:SF4">
    <property type="entry name" value="SLR1690 PROTEIN"/>
    <property type="match status" value="1"/>
</dbReference>